<comment type="caution">
    <text evidence="7">The sequence shown here is derived from an EMBL/GenBank/DDBJ whole genome shotgun (WGS) entry which is preliminary data.</text>
</comment>
<keyword evidence="8" id="KW-1185">Reference proteome</keyword>
<reference evidence="7 8" key="1">
    <citation type="submission" date="2020-08" db="EMBL/GenBank/DDBJ databases">
        <title>Genome sequencing of Purple Non-Sulfur Bacteria from various extreme environments.</title>
        <authorList>
            <person name="Mayer M."/>
        </authorList>
    </citation>
    <scope>NUCLEOTIDE SEQUENCE [LARGE SCALE GENOMIC DNA]</scope>
    <source>
        <strain evidence="7 8">2761</strain>
    </source>
</reference>
<dbReference type="EMBL" id="JACIGE010000002">
    <property type="protein sequence ID" value="MBB4246307.1"/>
    <property type="molecule type" value="Genomic_DNA"/>
</dbReference>
<proteinExistence type="predicted"/>
<keyword evidence="4 6" id="KW-1133">Transmembrane helix</keyword>
<feature type="transmembrane region" description="Helical" evidence="6">
    <location>
        <begin position="154"/>
        <end position="174"/>
    </location>
</feature>
<organism evidence="7 8">
    <name type="scientific">Rhodocyclus tenuis</name>
    <name type="common">Rhodospirillum tenue</name>
    <dbReference type="NCBI Taxonomy" id="1066"/>
    <lineage>
        <taxon>Bacteria</taxon>
        <taxon>Pseudomonadati</taxon>
        <taxon>Pseudomonadota</taxon>
        <taxon>Betaproteobacteria</taxon>
        <taxon>Rhodocyclales</taxon>
        <taxon>Rhodocyclaceae</taxon>
        <taxon>Rhodocyclus</taxon>
    </lineage>
</organism>
<evidence type="ECO:0000313" key="8">
    <source>
        <dbReference type="Proteomes" id="UP000587070"/>
    </source>
</evidence>
<feature type="transmembrane region" description="Helical" evidence="6">
    <location>
        <begin position="91"/>
        <end position="118"/>
    </location>
</feature>
<gene>
    <name evidence="7" type="ORF">GGD90_000664</name>
</gene>
<keyword evidence="2" id="KW-1003">Cell membrane</keyword>
<evidence type="ECO:0000256" key="1">
    <source>
        <dbReference type="ARBA" id="ARBA00004651"/>
    </source>
</evidence>
<feature type="transmembrane region" description="Helical" evidence="6">
    <location>
        <begin position="181"/>
        <end position="199"/>
    </location>
</feature>
<feature type="transmembrane region" description="Helical" evidence="6">
    <location>
        <begin position="390"/>
        <end position="413"/>
    </location>
</feature>
<keyword evidence="3 6" id="KW-0812">Transmembrane</keyword>
<evidence type="ECO:0000313" key="7">
    <source>
        <dbReference type="EMBL" id="MBB4246307.1"/>
    </source>
</evidence>
<dbReference type="GO" id="GO:0005886">
    <property type="term" value="C:plasma membrane"/>
    <property type="evidence" value="ECO:0007669"/>
    <property type="project" value="UniProtKB-SubCell"/>
</dbReference>
<feature type="transmembrane region" description="Helical" evidence="6">
    <location>
        <begin position="52"/>
        <end position="71"/>
    </location>
</feature>
<evidence type="ECO:0000256" key="6">
    <source>
        <dbReference type="SAM" id="Phobius"/>
    </source>
</evidence>
<dbReference type="InterPro" id="IPR050833">
    <property type="entry name" value="Poly_Biosynth_Transport"/>
</dbReference>
<name>A0A840FW37_RHOTE</name>
<evidence type="ECO:0000256" key="4">
    <source>
        <dbReference type="ARBA" id="ARBA00022989"/>
    </source>
</evidence>
<dbReference type="AlphaFoldDB" id="A0A840FW37"/>
<feature type="transmembrane region" description="Helical" evidence="6">
    <location>
        <begin position="337"/>
        <end position="356"/>
    </location>
</feature>
<feature type="transmembrane region" description="Helical" evidence="6">
    <location>
        <begin position="295"/>
        <end position="317"/>
    </location>
</feature>
<feature type="transmembrane region" description="Helical" evidence="6">
    <location>
        <begin position="239"/>
        <end position="262"/>
    </location>
</feature>
<dbReference type="PANTHER" id="PTHR30250">
    <property type="entry name" value="PST FAMILY PREDICTED COLANIC ACID TRANSPORTER"/>
    <property type="match status" value="1"/>
</dbReference>
<evidence type="ECO:0000256" key="2">
    <source>
        <dbReference type="ARBA" id="ARBA00022475"/>
    </source>
</evidence>
<evidence type="ECO:0000256" key="3">
    <source>
        <dbReference type="ARBA" id="ARBA00022692"/>
    </source>
</evidence>
<evidence type="ECO:0000256" key="5">
    <source>
        <dbReference type="ARBA" id="ARBA00023136"/>
    </source>
</evidence>
<dbReference type="Proteomes" id="UP000587070">
    <property type="component" value="Unassembled WGS sequence"/>
</dbReference>
<protein>
    <submittedName>
        <fullName evidence="7">O-antigen/teichoic acid export membrane protein</fullName>
    </submittedName>
</protein>
<feature type="transmembrane region" description="Helical" evidence="6">
    <location>
        <begin position="363"/>
        <end position="384"/>
    </location>
</feature>
<comment type="subcellular location">
    <subcellularLocation>
        <location evidence="1">Cell membrane</location>
        <topology evidence="1">Multi-pass membrane protein</topology>
    </subcellularLocation>
</comment>
<dbReference type="RefSeq" id="WP_153115852.1">
    <property type="nucleotide sequence ID" value="NZ_JACIGE010000002.1"/>
</dbReference>
<keyword evidence="5 6" id="KW-0472">Membrane</keyword>
<dbReference type="Pfam" id="PF13440">
    <property type="entry name" value="Polysacc_synt_3"/>
    <property type="match status" value="1"/>
</dbReference>
<accession>A0A840FW37</accession>
<dbReference type="PANTHER" id="PTHR30250:SF11">
    <property type="entry name" value="O-ANTIGEN TRANSPORTER-RELATED"/>
    <property type="match status" value="1"/>
</dbReference>
<sequence length="421" mass="46139">MHDQKPEQKCEPARLPLSSLSSLFQHFGEAVCSIAVLRWIAPAEMGIWQAALLLYAGITVFRLGVVNAMARDYPFHLGESDLPASEAVRDVAWTYSVLLSVLIGIAFLVSSLVVYILGDDMWSKALAVLATYTVANTLIPVYESVVRGSRDFGRLGRIQIISTLLSFATLPIVARSGFDGFCLRIVVLSGIQIAIYSWGGGGSFSLRWDWGRFRHLMRSGIPLHISNYLGLLSTSVPRIVVLIFGDLALLGLFAPVGSILSFGQAACGRVKAYCYPQLSYMYGRGMSARDISRSAVRMSIGIFVIMLVVACIVYPVLPLLLVEYSPAYYASLLPMQIGLFVSLAAAIEFVLMPLVIMKQHRLLLISSILQPPILFSVCAMVALFSPDSQLTGIVWGLLTGRLLWLAISAYLVFWRASIARS</sequence>